<evidence type="ECO:0000313" key="3">
    <source>
        <dbReference type="Proteomes" id="UP000178721"/>
    </source>
</evidence>
<organism evidence="2 3">
    <name type="scientific">Candidatus Nealsonbacteria bacterium RIFCSPHIGHO2_01_FULL_43_31</name>
    <dbReference type="NCBI Taxonomy" id="1801665"/>
    <lineage>
        <taxon>Bacteria</taxon>
        <taxon>Candidatus Nealsoniibacteriota</taxon>
    </lineage>
</organism>
<gene>
    <name evidence="2" type="ORF">A2654_01445</name>
</gene>
<keyword evidence="1" id="KW-1133">Transmembrane helix</keyword>
<keyword evidence="1" id="KW-0472">Membrane</keyword>
<evidence type="ECO:0000313" key="2">
    <source>
        <dbReference type="EMBL" id="OGZ20475.1"/>
    </source>
</evidence>
<evidence type="ECO:0000256" key="1">
    <source>
        <dbReference type="SAM" id="Phobius"/>
    </source>
</evidence>
<protein>
    <submittedName>
        <fullName evidence="2">Uncharacterized protein</fullName>
    </submittedName>
</protein>
<reference evidence="2 3" key="1">
    <citation type="journal article" date="2016" name="Nat. Commun.">
        <title>Thousands of microbial genomes shed light on interconnected biogeochemical processes in an aquifer system.</title>
        <authorList>
            <person name="Anantharaman K."/>
            <person name="Brown C.T."/>
            <person name="Hug L.A."/>
            <person name="Sharon I."/>
            <person name="Castelle C.J."/>
            <person name="Probst A.J."/>
            <person name="Thomas B.C."/>
            <person name="Singh A."/>
            <person name="Wilkins M.J."/>
            <person name="Karaoz U."/>
            <person name="Brodie E.L."/>
            <person name="Williams K.H."/>
            <person name="Hubbard S.S."/>
            <person name="Banfield J.F."/>
        </authorList>
    </citation>
    <scope>NUCLEOTIDE SEQUENCE [LARGE SCALE GENOMIC DNA]</scope>
</reference>
<feature type="transmembrane region" description="Helical" evidence="1">
    <location>
        <begin position="12"/>
        <end position="33"/>
    </location>
</feature>
<sequence length="389" mass="43391">MKPDFRNQGYSLIGIIIVLLSVSLISGGLYYYLQKQTPQIKETETVKNTEDLTAFFIPSEGINGLSSLEEAEKILKVPSPINLSEILDQILKQDKISNEAEIKKVIDDNSQSINLVKQASSASYLQVPEYDNLEKIKAAIMTGATPRSMGNWRTLAKLVAIKAFLEAQQGQDAKAVEDLFVIIRLGHLIQNANNGIMGYLNGQNMKINGVDMLYKLIGDEKLGIAVLKEIPDSLKEYEDMTGEKLPSQLKEQYNTIIAQYYRDYVSGAKADNYSQYAEPDYISSIKDPTLKSLLDIVLINGSSMIQQRFLQKFYIEGISLLVSLRLNDILPDSLPRDPFSGNPLRYDKDKKILYSVGPSGQDKGGTSLVQPAFFTELKEMENPSILLSP</sequence>
<keyword evidence="1" id="KW-0812">Transmembrane</keyword>
<comment type="caution">
    <text evidence="2">The sequence shown here is derived from an EMBL/GenBank/DDBJ whole genome shotgun (WGS) entry which is preliminary data.</text>
</comment>
<dbReference type="Proteomes" id="UP000178721">
    <property type="component" value="Unassembled WGS sequence"/>
</dbReference>
<accession>A0A1G2E3Z9</accession>
<dbReference type="EMBL" id="MHMA01000009">
    <property type="protein sequence ID" value="OGZ20475.1"/>
    <property type="molecule type" value="Genomic_DNA"/>
</dbReference>
<proteinExistence type="predicted"/>
<dbReference type="AlphaFoldDB" id="A0A1G2E3Z9"/>
<name>A0A1G2E3Z9_9BACT</name>